<dbReference type="InterPro" id="IPR013083">
    <property type="entry name" value="Znf_RING/FYVE/PHD"/>
</dbReference>
<dbReference type="InterPro" id="IPR001841">
    <property type="entry name" value="Znf_RING"/>
</dbReference>
<keyword evidence="4" id="KW-1133">Transmembrane helix</keyword>
<feature type="domain" description="RING-type" evidence="5">
    <location>
        <begin position="92"/>
        <end position="132"/>
    </location>
</feature>
<evidence type="ECO:0000259" key="5">
    <source>
        <dbReference type="PROSITE" id="PS50089"/>
    </source>
</evidence>
<dbReference type="GO" id="GO:0008270">
    <property type="term" value="F:zinc ion binding"/>
    <property type="evidence" value="ECO:0007669"/>
    <property type="project" value="UniProtKB-KW"/>
</dbReference>
<dbReference type="SUPFAM" id="SSF57850">
    <property type="entry name" value="RING/U-box"/>
    <property type="match status" value="1"/>
</dbReference>
<evidence type="ECO:0000256" key="3">
    <source>
        <dbReference type="PROSITE-ProRule" id="PRU00175"/>
    </source>
</evidence>
<evidence type="ECO:0000256" key="1">
    <source>
        <dbReference type="ARBA" id="ARBA00022771"/>
    </source>
</evidence>
<dbReference type="Pfam" id="PF13920">
    <property type="entry name" value="zf-C3HC4_3"/>
    <property type="match status" value="1"/>
</dbReference>
<dbReference type="GO" id="GO:0016567">
    <property type="term" value="P:protein ubiquitination"/>
    <property type="evidence" value="ECO:0007669"/>
    <property type="project" value="TreeGrafter"/>
</dbReference>
<keyword evidence="4" id="KW-0812">Transmembrane</keyword>
<evidence type="ECO:0000313" key="7">
    <source>
        <dbReference type="WBParaSite" id="SMUV_0000529201-mRNA-1"/>
    </source>
</evidence>
<sequence length="144" mass="16379">MSMTTVCRCGWKLIAPHLWKISYSLLICVCPPIATAITVTKLVFLPIVAFFNFISPLFSRLHPLQRLLQETTRKRVPPVRSYNNEAPECLLCCICLESLRTVLLQPCNHFCVCSLCMDRLMSTSEPRCPVCRTSVEDHTSIFLS</sequence>
<keyword evidence="4" id="KW-0472">Membrane</keyword>
<feature type="transmembrane region" description="Helical" evidence="4">
    <location>
        <begin position="21"/>
        <end position="54"/>
    </location>
</feature>
<name>A0A0N5AL85_9BILA</name>
<keyword evidence="1 3" id="KW-0479">Metal-binding</keyword>
<keyword evidence="1 3" id="KW-0863">Zinc-finger</keyword>
<evidence type="ECO:0000256" key="4">
    <source>
        <dbReference type="SAM" id="Phobius"/>
    </source>
</evidence>
<dbReference type="PANTHER" id="PTHR22696">
    <property type="entry name" value="E3 UBIQUITIN-PROTEIN LIGASE RNF26"/>
    <property type="match status" value="1"/>
</dbReference>
<dbReference type="AlphaFoldDB" id="A0A0N5AL85"/>
<evidence type="ECO:0000313" key="6">
    <source>
        <dbReference type="Proteomes" id="UP000046393"/>
    </source>
</evidence>
<reference evidence="7" key="1">
    <citation type="submission" date="2017-02" db="UniProtKB">
        <authorList>
            <consortium name="WormBaseParasite"/>
        </authorList>
    </citation>
    <scope>IDENTIFICATION</scope>
</reference>
<dbReference type="GO" id="GO:0006511">
    <property type="term" value="P:ubiquitin-dependent protein catabolic process"/>
    <property type="evidence" value="ECO:0007669"/>
    <property type="project" value="TreeGrafter"/>
</dbReference>
<protein>
    <submittedName>
        <fullName evidence="7">RING-type domain-containing protein</fullName>
    </submittedName>
</protein>
<dbReference type="GO" id="GO:0061630">
    <property type="term" value="F:ubiquitin protein ligase activity"/>
    <property type="evidence" value="ECO:0007669"/>
    <property type="project" value="TreeGrafter"/>
</dbReference>
<keyword evidence="6" id="KW-1185">Reference proteome</keyword>
<proteinExistence type="predicted"/>
<dbReference type="PANTHER" id="PTHR22696:SF1">
    <property type="entry name" value="E3 UBIQUITIN-PROTEIN LIGASE RNF26"/>
    <property type="match status" value="1"/>
</dbReference>
<evidence type="ECO:0000256" key="2">
    <source>
        <dbReference type="ARBA" id="ARBA00022833"/>
    </source>
</evidence>
<accession>A0A0N5AL85</accession>
<organism evidence="6 7">
    <name type="scientific">Syphacia muris</name>
    <dbReference type="NCBI Taxonomy" id="451379"/>
    <lineage>
        <taxon>Eukaryota</taxon>
        <taxon>Metazoa</taxon>
        <taxon>Ecdysozoa</taxon>
        <taxon>Nematoda</taxon>
        <taxon>Chromadorea</taxon>
        <taxon>Rhabditida</taxon>
        <taxon>Spirurina</taxon>
        <taxon>Oxyuridomorpha</taxon>
        <taxon>Oxyuroidea</taxon>
        <taxon>Oxyuridae</taxon>
        <taxon>Syphacia</taxon>
    </lineage>
</organism>
<dbReference type="WBParaSite" id="SMUV_0000529201-mRNA-1">
    <property type="protein sequence ID" value="SMUV_0000529201-mRNA-1"/>
    <property type="gene ID" value="SMUV_0000529201"/>
</dbReference>
<dbReference type="Gene3D" id="3.30.40.10">
    <property type="entry name" value="Zinc/RING finger domain, C3HC4 (zinc finger)"/>
    <property type="match status" value="1"/>
</dbReference>
<keyword evidence="2" id="KW-0862">Zinc</keyword>
<dbReference type="SMART" id="SM00184">
    <property type="entry name" value="RING"/>
    <property type="match status" value="1"/>
</dbReference>
<dbReference type="STRING" id="451379.A0A0N5AL85"/>
<dbReference type="Proteomes" id="UP000046393">
    <property type="component" value="Unplaced"/>
</dbReference>
<dbReference type="PROSITE" id="PS50089">
    <property type="entry name" value="ZF_RING_2"/>
    <property type="match status" value="1"/>
</dbReference>